<organism evidence="2 3">
    <name type="scientific">Spiroplasma ixodetis</name>
    <dbReference type="NCBI Taxonomy" id="2141"/>
    <lineage>
        <taxon>Bacteria</taxon>
        <taxon>Bacillati</taxon>
        <taxon>Mycoplasmatota</taxon>
        <taxon>Mollicutes</taxon>
        <taxon>Entomoplasmatales</taxon>
        <taxon>Spiroplasmataceae</taxon>
        <taxon>Spiroplasma</taxon>
    </lineage>
</organism>
<proteinExistence type="inferred from homology"/>
<dbReference type="CDD" id="cd13832">
    <property type="entry name" value="IHF"/>
    <property type="match status" value="1"/>
</dbReference>
<reference evidence="2 3" key="1">
    <citation type="journal article" date="2022" name="Front. Microbiol.">
        <title>Male-killing mechanisms vary between Spiroplasma species.</title>
        <authorList>
            <person name="Arai H."/>
            <person name="Inoue M."/>
            <person name="Kageyama D."/>
        </authorList>
    </citation>
    <scope>NUCLEOTIDE SEQUENCE [LARGE SCALE GENOMIC DNA]</scope>
    <source>
        <strain evidence="3">sHm</strain>
    </source>
</reference>
<dbReference type="Proteomes" id="UP001163387">
    <property type="component" value="Chromosome"/>
</dbReference>
<dbReference type="SMART" id="SM00411">
    <property type="entry name" value="BHL"/>
    <property type="match status" value="1"/>
</dbReference>
<evidence type="ECO:0008006" key="4">
    <source>
        <dbReference type="Google" id="ProtNLM"/>
    </source>
</evidence>
<dbReference type="SUPFAM" id="SSF47729">
    <property type="entry name" value="IHF-like DNA-binding proteins"/>
    <property type="match status" value="1"/>
</dbReference>
<dbReference type="PANTHER" id="PTHR33175:SF2">
    <property type="entry name" value="INTEGRATION HOST FACTOR SUBUNIT ALPHA"/>
    <property type="match status" value="1"/>
</dbReference>
<gene>
    <name evidence="2" type="ORF">SHM_21970</name>
</gene>
<sequence>MTKNDLIKEIQKRTWVDKNNVQKCVNELFKIIIETNVKGENVNIINFGKFIVMKVNERTVRNPKTGEIFENPEHFTLKFKPIDNYKEQVKFAFNYQKNKSETNFSPHVLVEETMKLNEFNNTFQTEKQWRLFNNLCIFVLQSY</sequence>
<name>A0ABM8BXD2_9MOLU</name>
<comment type="similarity">
    <text evidence="1">Belongs to the bacterial histone-like protein family.</text>
</comment>
<keyword evidence="3" id="KW-1185">Reference proteome</keyword>
<accession>A0ABM8BXD2</accession>
<evidence type="ECO:0000256" key="1">
    <source>
        <dbReference type="RuleBase" id="RU003939"/>
    </source>
</evidence>
<dbReference type="EMBL" id="AP026933">
    <property type="protein sequence ID" value="BDT04551.1"/>
    <property type="molecule type" value="Genomic_DNA"/>
</dbReference>
<protein>
    <recommendedName>
        <fullName evidence="4">DNA-binding protein HU-beta</fullName>
    </recommendedName>
</protein>
<dbReference type="Pfam" id="PF00216">
    <property type="entry name" value="Bac_DNA_binding"/>
    <property type="match status" value="1"/>
</dbReference>
<evidence type="ECO:0000313" key="3">
    <source>
        <dbReference type="Proteomes" id="UP001163387"/>
    </source>
</evidence>
<dbReference type="RefSeq" id="WP_281748295.1">
    <property type="nucleotide sequence ID" value="NZ_AP026933.1"/>
</dbReference>
<dbReference type="PANTHER" id="PTHR33175">
    <property type="entry name" value="DNA-BINDING PROTEIN HU"/>
    <property type="match status" value="1"/>
</dbReference>
<dbReference type="Gene3D" id="4.10.520.10">
    <property type="entry name" value="IHF-like DNA-binding proteins"/>
    <property type="match status" value="1"/>
</dbReference>
<evidence type="ECO:0000313" key="2">
    <source>
        <dbReference type="EMBL" id="BDT04551.1"/>
    </source>
</evidence>
<dbReference type="InterPro" id="IPR010992">
    <property type="entry name" value="IHF-like_DNA-bd_dom_sf"/>
</dbReference>
<dbReference type="InterPro" id="IPR000119">
    <property type="entry name" value="Hist_DNA-bd"/>
</dbReference>